<protein>
    <recommendedName>
        <fullName evidence="3">Urease accessory protein UreD</fullName>
    </recommendedName>
</protein>
<dbReference type="Proteomes" id="UP000253908">
    <property type="component" value="Chromosome"/>
</dbReference>
<comment type="subcellular location">
    <subcellularLocation>
        <location evidence="3">Cytoplasm</location>
    </subcellularLocation>
</comment>
<comment type="similarity">
    <text evidence="1 3">Belongs to the UreD family.</text>
</comment>
<evidence type="ECO:0000313" key="4">
    <source>
        <dbReference type="EMBL" id="AXI10997.1"/>
    </source>
</evidence>
<keyword evidence="3" id="KW-0996">Nickel insertion</keyword>
<dbReference type="PANTHER" id="PTHR33643">
    <property type="entry name" value="UREASE ACCESSORY PROTEIN D"/>
    <property type="match status" value="1"/>
</dbReference>
<dbReference type="InterPro" id="IPR002669">
    <property type="entry name" value="UreD"/>
</dbReference>
<dbReference type="GO" id="GO:0016151">
    <property type="term" value="F:nickel cation binding"/>
    <property type="evidence" value="ECO:0007669"/>
    <property type="project" value="UniProtKB-UniRule"/>
</dbReference>
<evidence type="ECO:0000313" key="5">
    <source>
        <dbReference type="Proteomes" id="UP000253908"/>
    </source>
</evidence>
<keyword evidence="2 3" id="KW-0143">Chaperone</keyword>
<name>A0A345PLW7_9BACI</name>
<accession>A0A345PLW7</accession>
<keyword evidence="3" id="KW-0963">Cytoplasm</keyword>
<comment type="subunit">
    <text evidence="3">UreD, UreF and UreG form a complex that acts as a GTP-hydrolysis-dependent molecular chaperone, activating the urease apoprotein by helping to assemble the nickel containing metallocenter of UreC. The UreE protein probably delivers the nickel.</text>
</comment>
<gene>
    <name evidence="3" type="primary">ureD</name>
    <name evidence="4" type="ORF">CUC15_19615</name>
</gene>
<comment type="function">
    <text evidence="3">Required for maturation of urease via the functional incorporation of the urease nickel metallocenter.</text>
</comment>
<dbReference type="GO" id="GO:0005737">
    <property type="term" value="C:cytoplasm"/>
    <property type="evidence" value="ECO:0007669"/>
    <property type="project" value="UniProtKB-SubCell"/>
</dbReference>
<dbReference type="Pfam" id="PF01774">
    <property type="entry name" value="UreD"/>
    <property type="match status" value="1"/>
</dbReference>
<organism evidence="4 5">
    <name type="scientific">Oceanobacillus zhaokaii</name>
    <dbReference type="NCBI Taxonomy" id="2052660"/>
    <lineage>
        <taxon>Bacteria</taxon>
        <taxon>Bacillati</taxon>
        <taxon>Bacillota</taxon>
        <taxon>Bacilli</taxon>
        <taxon>Bacillales</taxon>
        <taxon>Bacillaceae</taxon>
        <taxon>Oceanobacillus</taxon>
    </lineage>
</organism>
<evidence type="ECO:0000256" key="2">
    <source>
        <dbReference type="ARBA" id="ARBA00023186"/>
    </source>
</evidence>
<evidence type="ECO:0000256" key="3">
    <source>
        <dbReference type="HAMAP-Rule" id="MF_01384"/>
    </source>
</evidence>
<dbReference type="AlphaFoldDB" id="A0A345PLW7"/>
<proteinExistence type="inferred from homology"/>
<keyword evidence="5" id="KW-1185">Reference proteome</keyword>
<evidence type="ECO:0000256" key="1">
    <source>
        <dbReference type="ARBA" id="ARBA00007177"/>
    </source>
</evidence>
<dbReference type="HAMAP" id="MF_01384">
    <property type="entry name" value="UreD"/>
    <property type="match status" value="1"/>
</dbReference>
<dbReference type="PANTHER" id="PTHR33643:SF1">
    <property type="entry name" value="UREASE ACCESSORY PROTEIN D"/>
    <property type="match status" value="1"/>
</dbReference>
<dbReference type="KEGG" id="ocn:CUC15_19615"/>
<sequence>MGMTGEWKGTISVIGEKNYLIDSFRRPPLNVVNSSGEDGESIVYLTSSSPGLFNGDRQEISCRLMEGAHLVLTDVSATELHPSLTQEECRQNQIFHLEKNSKFEYMQEPLIPFKGSNYAGKMSIYMTEGAQAIVGETITAGRVGRDEIFEYQCLKSRFEMYWDEQLQVWDSIRLRPESNLKENGVLGDFTHMSTLWILSEQIKAEHLQHIQNKVLKGDDLLDEYGGASFLENRGIVIRVLGHSVQTLQKILNTCWNYFRLELFHMQPLDLLK</sequence>
<reference evidence="5" key="1">
    <citation type="submission" date="2017-11" db="EMBL/GenBank/DDBJ databases">
        <authorList>
            <person name="Zhu W."/>
        </authorList>
    </citation>
    <scope>NUCLEOTIDE SEQUENCE [LARGE SCALE GENOMIC DNA]</scope>
    <source>
        <strain evidence="5">160</strain>
    </source>
</reference>
<dbReference type="EMBL" id="CP024848">
    <property type="protein sequence ID" value="AXI10997.1"/>
    <property type="molecule type" value="Genomic_DNA"/>
</dbReference>
<dbReference type="OrthoDB" id="5328682at2"/>